<dbReference type="GO" id="GO:0016020">
    <property type="term" value="C:membrane"/>
    <property type="evidence" value="ECO:0007669"/>
    <property type="project" value="UniProtKB-SubCell"/>
</dbReference>
<dbReference type="SUPFAM" id="SSF81338">
    <property type="entry name" value="Aquaporin-like"/>
    <property type="match status" value="1"/>
</dbReference>
<dbReference type="Pfam" id="PF00230">
    <property type="entry name" value="MIP"/>
    <property type="match status" value="2"/>
</dbReference>
<sequence length="135" mass="13916">MFTSLLFFLKQIVAELTGTYILVFVGCGAALSDEVQRVNMSGIAIVWGAALMAAIYALGHVSGAHFNPAGSIALAVARKFSWKQSKDLSGVAIGGAAMFNAMIAGSITGASMNPARSLGPALVSGSILYPQFCTL</sequence>
<evidence type="ECO:0000256" key="1">
    <source>
        <dbReference type="ARBA" id="ARBA00004141"/>
    </source>
</evidence>
<feature type="transmembrane region" description="Helical" evidence="6">
    <location>
        <begin position="12"/>
        <end position="32"/>
    </location>
</feature>
<protein>
    <submittedName>
        <fullName evidence="7">AQUAPORIN NIP2-1</fullName>
    </submittedName>
</protein>
<dbReference type="InterPro" id="IPR000425">
    <property type="entry name" value="MIP"/>
</dbReference>
<keyword evidence="4 6" id="KW-0472">Membrane</keyword>
<comment type="caution">
    <text evidence="7">The sequence shown here is derived from an EMBL/GenBank/DDBJ whole genome shotgun (WGS) entry which is preliminary data.</text>
</comment>
<feature type="transmembrane region" description="Helical" evidence="6">
    <location>
        <begin position="38"/>
        <end position="58"/>
    </location>
</feature>
<dbReference type="Gene3D" id="1.20.1080.10">
    <property type="entry name" value="Glycerol uptake facilitator protein"/>
    <property type="match status" value="2"/>
</dbReference>
<evidence type="ECO:0000256" key="6">
    <source>
        <dbReference type="SAM" id="Phobius"/>
    </source>
</evidence>
<dbReference type="OrthoDB" id="3222at2759"/>
<comment type="subcellular location">
    <subcellularLocation>
        <location evidence="1">Membrane</location>
        <topology evidence="1">Multi-pass membrane protein</topology>
    </subcellularLocation>
</comment>
<evidence type="ECO:0000256" key="5">
    <source>
        <dbReference type="RuleBase" id="RU000477"/>
    </source>
</evidence>
<accession>A0A9Q0UHZ0</accession>
<reference evidence="7" key="2">
    <citation type="journal article" date="2023" name="Int. J. Mol. Sci.">
        <title>De Novo Assembly and Annotation of 11 Diverse Shrub Willow (Salix) Genomes Reveals Novel Gene Organization in Sex-Linked Regions.</title>
        <authorList>
            <person name="Hyden B."/>
            <person name="Feng K."/>
            <person name="Yates T.B."/>
            <person name="Jawdy S."/>
            <person name="Cereghino C."/>
            <person name="Smart L.B."/>
            <person name="Muchero W."/>
        </authorList>
    </citation>
    <scope>NUCLEOTIDE SEQUENCE [LARGE SCALE GENOMIC DNA]</scope>
    <source>
        <tissue evidence="7">Shoot tip</tissue>
    </source>
</reference>
<reference evidence="7" key="1">
    <citation type="submission" date="2022-11" db="EMBL/GenBank/DDBJ databases">
        <authorList>
            <person name="Hyden B.L."/>
            <person name="Feng K."/>
            <person name="Yates T."/>
            <person name="Jawdy S."/>
            <person name="Smart L.B."/>
            <person name="Muchero W."/>
        </authorList>
    </citation>
    <scope>NUCLEOTIDE SEQUENCE</scope>
    <source>
        <tissue evidence="7">Shoot tip</tissue>
    </source>
</reference>
<keyword evidence="3 6" id="KW-1133">Transmembrane helix</keyword>
<dbReference type="GO" id="GO:0015267">
    <property type="term" value="F:channel activity"/>
    <property type="evidence" value="ECO:0007669"/>
    <property type="project" value="InterPro"/>
</dbReference>
<keyword evidence="2 5" id="KW-0812">Transmembrane</keyword>
<evidence type="ECO:0000256" key="4">
    <source>
        <dbReference type="ARBA" id="ARBA00023136"/>
    </source>
</evidence>
<name>A0A9Q0UHZ0_SALVM</name>
<keyword evidence="8" id="KW-1185">Reference proteome</keyword>
<dbReference type="PRINTS" id="PR00783">
    <property type="entry name" value="MINTRINSICP"/>
</dbReference>
<dbReference type="PANTHER" id="PTHR45724">
    <property type="entry name" value="AQUAPORIN NIP2-1"/>
    <property type="match status" value="1"/>
</dbReference>
<keyword evidence="5" id="KW-0813">Transport</keyword>
<evidence type="ECO:0000313" key="7">
    <source>
        <dbReference type="EMBL" id="KAJ6730353.1"/>
    </source>
</evidence>
<organism evidence="7 8">
    <name type="scientific">Salix viminalis</name>
    <name type="common">Common osier</name>
    <name type="synonym">Basket willow</name>
    <dbReference type="NCBI Taxonomy" id="40686"/>
    <lineage>
        <taxon>Eukaryota</taxon>
        <taxon>Viridiplantae</taxon>
        <taxon>Streptophyta</taxon>
        <taxon>Embryophyta</taxon>
        <taxon>Tracheophyta</taxon>
        <taxon>Spermatophyta</taxon>
        <taxon>Magnoliopsida</taxon>
        <taxon>eudicotyledons</taxon>
        <taxon>Gunneridae</taxon>
        <taxon>Pentapetalae</taxon>
        <taxon>rosids</taxon>
        <taxon>fabids</taxon>
        <taxon>Malpighiales</taxon>
        <taxon>Salicaceae</taxon>
        <taxon>Saliceae</taxon>
        <taxon>Salix</taxon>
    </lineage>
</organism>
<evidence type="ECO:0000256" key="2">
    <source>
        <dbReference type="ARBA" id="ARBA00022692"/>
    </source>
</evidence>
<dbReference type="EMBL" id="JAPFFL010000004">
    <property type="protein sequence ID" value="KAJ6730353.1"/>
    <property type="molecule type" value="Genomic_DNA"/>
</dbReference>
<gene>
    <name evidence="7" type="ORF">OIU85_021175</name>
</gene>
<dbReference type="AlphaFoldDB" id="A0A9Q0UHZ0"/>
<dbReference type="PANTHER" id="PTHR45724:SF21">
    <property type="entry name" value="MAJOR INTRINSIC PROTEIN"/>
    <property type="match status" value="1"/>
</dbReference>
<dbReference type="InterPro" id="IPR023271">
    <property type="entry name" value="Aquaporin-like"/>
</dbReference>
<evidence type="ECO:0000313" key="8">
    <source>
        <dbReference type="Proteomes" id="UP001151529"/>
    </source>
</evidence>
<comment type="similarity">
    <text evidence="5">Belongs to the MIP/aquaporin (TC 1.A.8) family.</text>
</comment>
<dbReference type="Proteomes" id="UP001151529">
    <property type="component" value="Chromosome 2"/>
</dbReference>
<evidence type="ECO:0000256" key="3">
    <source>
        <dbReference type="ARBA" id="ARBA00022989"/>
    </source>
</evidence>
<feature type="transmembrane region" description="Helical" evidence="6">
    <location>
        <begin position="88"/>
        <end position="110"/>
    </location>
</feature>
<proteinExistence type="inferred from homology"/>
<dbReference type="InterPro" id="IPR034294">
    <property type="entry name" value="Aquaporin_transptr"/>
</dbReference>